<dbReference type="InterPro" id="IPR029017">
    <property type="entry name" value="Enolase-like_N"/>
</dbReference>
<dbReference type="SMART" id="SM00922">
    <property type="entry name" value="MR_MLE"/>
    <property type="match status" value="1"/>
</dbReference>
<dbReference type="SFLD" id="SFLDG00179">
    <property type="entry name" value="mandelate_racemase"/>
    <property type="match status" value="1"/>
</dbReference>
<evidence type="ECO:0000256" key="4">
    <source>
        <dbReference type="ARBA" id="ARBA00022723"/>
    </source>
</evidence>
<evidence type="ECO:0000313" key="9">
    <source>
        <dbReference type="Proteomes" id="UP000198504"/>
    </source>
</evidence>
<dbReference type="Gene3D" id="3.30.390.10">
    <property type="entry name" value="Enolase-like, N-terminal domain"/>
    <property type="match status" value="1"/>
</dbReference>
<keyword evidence="4" id="KW-0479">Metal-binding</keyword>
<dbReference type="AlphaFoldDB" id="A0A1H9B1B1"/>
<dbReference type="STRING" id="1036181.SAMN05421756_101808"/>
<dbReference type="InterPro" id="IPR034610">
    <property type="entry name" value="L-fuconate_dehydratase"/>
</dbReference>
<dbReference type="GO" id="GO:0009063">
    <property type="term" value="P:amino acid catabolic process"/>
    <property type="evidence" value="ECO:0007669"/>
    <property type="project" value="InterPro"/>
</dbReference>
<dbReference type="Gene3D" id="3.20.20.120">
    <property type="entry name" value="Enolase-like C-terminal domain"/>
    <property type="match status" value="1"/>
</dbReference>
<evidence type="ECO:0000256" key="5">
    <source>
        <dbReference type="ARBA" id="ARBA00022842"/>
    </source>
</evidence>
<comment type="catalytic activity">
    <reaction evidence="1">
        <text>L-fuconate = 2-dehydro-3-deoxy-L-fuconate + H2O</text>
        <dbReference type="Rhea" id="RHEA:22772"/>
        <dbReference type="ChEBI" id="CHEBI:15377"/>
        <dbReference type="ChEBI" id="CHEBI:21291"/>
        <dbReference type="ChEBI" id="CHEBI:37448"/>
        <dbReference type="EC" id="4.2.1.68"/>
    </reaction>
</comment>
<dbReference type="PROSITE" id="PS00909">
    <property type="entry name" value="MR_MLE_2"/>
    <property type="match status" value="1"/>
</dbReference>
<reference evidence="9" key="1">
    <citation type="submission" date="2016-10" db="EMBL/GenBank/DDBJ databases">
        <authorList>
            <person name="Varghese N."/>
            <person name="Submissions S."/>
        </authorList>
    </citation>
    <scope>NUCLEOTIDE SEQUENCE [LARGE SCALE GENOMIC DNA]</scope>
    <source>
        <strain evidence="9">CGMCC 4.6856</strain>
    </source>
</reference>
<organism evidence="8 9">
    <name type="scientific">Microlunatus flavus</name>
    <dbReference type="NCBI Taxonomy" id="1036181"/>
    <lineage>
        <taxon>Bacteria</taxon>
        <taxon>Bacillati</taxon>
        <taxon>Actinomycetota</taxon>
        <taxon>Actinomycetes</taxon>
        <taxon>Propionibacteriales</taxon>
        <taxon>Propionibacteriaceae</taxon>
        <taxon>Microlunatus</taxon>
    </lineage>
</organism>
<feature type="domain" description="Mandelate racemase/muconate lactonizing enzyme C-terminal" evidence="7">
    <location>
        <begin position="212"/>
        <end position="308"/>
    </location>
</feature>
<dbReference type="SFLD" id="SFLDS00001">
    <property type="entry name" value="Enolase"/>
    <property type="match status" value="1"/>
</dbReference>
<sequence>MPSSSTPTSTGASTATVTAMDVLDVRFPTSRDLDGSDAMNPEPDYSAAYVVLRTDDPDGHEGHALAFTTGRGNDVQANAIAALADRVVGTRVADLCDDLGGFSRRLVHDPQLRWLGPEKGVMHMAIGAVVNAAWDLASKRAGQPLWDFLASMSPEQLVAQVDFRYLTDALTPHEALEILRAAEPGRRERRARLLEQGYPAYTTTPGWLGYSDDKLVRLSKEAVADGFPMIKLKVGADVEEDVRRLELARGAVGEDVKIAVDANQRWDVGPAIDWMKRLEPFAPYWIEEPTSPDDVLGHAAIRRGVAPTKVVTGEHVANRVVFKQLLQAEAVDVVQIDAARVGGVNENIAILLLAAKFGVPVCPHAGGVGLCEMVQHLSMFDLVAVSGTTDDRMIEFVDHLHEHFVAPVEVRDGHYVAPTVPGGGAQMHARSLSDHLFPDGPVWRA</sequence>
<dbReference type="Pfam" id="PF02746">
    <property type="entry name" value="MR_MLE_N"/>
    <property type="match status" value="1"/>
</dbReference>
<name>A0A1H9B1B1_9ACTN</name>
<evidence type="ECO:0000256" key="2">
    <source>
        <dbReference type="ARBA" id="ARBA00001946"/>
    </source>
</evidence>
<dbReference type="InterPro" id="IPR018110">
    <property type="entry name" value="Mandel_Rmase/mucon_lact_enz_CS"/>
</dbReference>
<accession>A0A1H9B1B1</accession>
<evidence type="ECO:0000256" key="6">
    <source>
        <dbReference type="ARBA" id="ARBA00023239"/>
    </source>
</evidence>
<dbReference type="SUPFAM" id="SSF54826">
    <property type="entry name" value="Enolase N-terminal domain-like"/>
    <property type="match status" value="1"/>
</dbReference>
<protein>
    <recommendedName>
        <fullName evidence="3">L-fuconate dehydratase</fullName>
        <ecNumber evidence="3">4.2.1.68</ecNumber>
    </recommendedName>
</protein>
<dbReference type="InterPro" id="IPR013342">
    <property type="entry name" value="Mandelate_racemase_C"/>
</dbReference>
<dbReference type="GO" id="GO:0016052">
    <property type="term" value="P:carbohydrate catabolic process"/>
    <property type="evidence" value="ECO:0007669"/>
    <property type="project" value="InterPro"/>
</dbReference>
<dbReference type="InterPro" id="IPR036849">
    <property type="entry name" value="Enolase-like_C_sf"/>
</dbReference>
<dbReference type="RefSeq" id="WP_232506082.1">
    <property type="nucleotide sequence ID" value="NZ_FOFA01000001.1"/>
</dbReference>
<evidence type="ECO:0000256" key="3">
    <source>
        <dbReference type="ARBA" id="ARBA00013142"/>
    </source>
</evidence>
<dbReference type="PANTHER" id="PTHR13794:SF58">
    <property type="entry name" value="MITOCHONDRIAL ENOLASE SUPERFAMILY MEMBER 1"/>
    <property type="match status" value="1"/>
</dbReference>
<dbReference type="InterPro" id="IPR029065">
    <property type="entry name" value="Enolase_C-like"/>
</dbReference>
<dbReference type="EMBL" id="FOFA01000001">
    <property type="protein sequence ID" value="SEP82820.1"/>
    <property type="molecule type" value="Genomic_DNA"/>
</dbReference>
<dbReference type="Pfam" id="PF13378">
    <property type="entry name" value="MR_MLE_C"/>
    <property type="match status" value="1"/>
</dbReference>
<gene>
    <name evidence="8" type="ORF">SAMN05421756_101808</name>
</gene>
<evidence type="ECO:0000256" key="1">
    <source>
        <dbReference type="ARBA" id="ARBA00001737"/>
    </source>
</evidence>
<keyword evidence="6" id="KW-0456">Lyase</keyword>
<dbReference type="SUPFAM" id="SSF51604">
    <property type="entry name" value="Enolase C-terminal domain-like"/>
    <property type="match status" value="1"/>
</dbReference>
<dbReference type="InterPro" id="IPR013341">
    <property type="entry name" value="Mandelate_racemase_N_dom"/>
</dbReference>
<keyword evidence="5" id="KW-0460">Magnesium</keyword>
<dbReference type="FunFam" id="3.20.20.120:FF:000007">
    <property type="entry name" value="Mitochondrial enolase superfamily member 1"/>
    <property type="match status" value="1"/>
</dbReference>
<evidence type="ECO:0000313" key="8">
    <source>
        <dbReference type="EMBL" id="SEP82820.1"/>
    </source>
</evidence>
<dbReference type="GO" id="GO:0050023">
    <property type="term" value="F:L-fuconate dehydratase activity"/>
    <property type="evidence" value="ECO:0007669"/>
    <property type="project" value="UniProtKB-EC"/>
</dbReference>
<dbReference type="EC" id="4.2.1.68" evidence="3"/>
<evidence type="ECO:0000259" key="7">
    <source>
        <dbReference type="SMART" id="SM00922"/>
    </source>
</evidence>
<dbReference type="GO" id="GO:0000287">
    <property type="term" value="F:magnesium ion binding"/>
    <property type="evidence" value="ECO:0007669"/>
    <property type="project" value="TreeGrafter"/>
</dbReference>
<dbReference type="Proteomes" id="UP000198504">
    <property type="component" value="Unassembled WGS sequence"/>
</dbReference>
<keyword evidence="9" id="KW-1185">Reference proteome</keyword>
<proteinExistence type="predicted"/>
<dbReference type="InterPro" id="IPR046945">
    <property type="entry name" value="RHMD-like"/>
</dbReference>
<comment type="cofactor">
    <cofactor evidence="2">
        <name>Mg(2+)</name>
        <dbReference type="ChEBI" id="CHEBI:18420"/>
    </cofactor>
</comment>
<dbReference type="PANTHER" id="PTHR13794">
    <property type="entry name" value="ENOLASE SUPERFAMILY, MANDELATE RACEMASE"/>
    <property type="match status" value="1"/>
</dbReference>
<dbReference type="SFLD" id="SFLDF00111">
    <property type="entry name" value="L-fuconate_dehydratase"/>
    <property type="match status" value="1"/>
</dbReference>